<comment type="caution">
    <text evidence="3">The sequence shown here is derived from an EMBL/GenBank/DDBJ whole genome shotgun (WGS) entry which is preliminary data.</text>
</comment>
<keyword evidence="4" id="KW-1185">Reference proteome</keyword>
<evidence type="ECO:0000256" key="1">
    <source>
        <dbReference type="SAM" id="Coils"/>
    </source>
</evidence>
<protein>
    <recommendedName>
        <fullName evidence="5">Lipoprotein</fullName>
    </recommendedName>
</protein>
<keyword evidence="1" id="KW-0175">Coiled coil</keyword>
<name>A0A4R3TLD7_9FIRM</name>
<proteinExistence type="predicted"/>
<dbReference type="RefSeq" id="WP_132224083.1">
    <property type="nucleotide sequence ID" value="NZ_JADPGE010000044.1"/>
</dbReference>
<feature type="chain" id="PRO_5020714268" description="Lipoprotein" evidence="2">
    <location>
        <begin position="27"/>
        <end position="156"/>
    </location>
</feature>
<dbReference type="Proteomes" id="UP000295773">
    <property type="component" value="Unassembled WGS sequence"/>
</dbReference>
<dbReference type="EMBL" id="SMBP01000004">
    <property type="protein sequence ID" value="TCU62470.1"/>
    <property type="molecule type" value="Genomic_DNA"/>
</dbReference>
<evidence type="ECO:0008006" key="5">
    <source>
        <dbReference type="Google" id="ProtNLM"/>
    </source>
</evidence>
<evidence type="ECO:0000313" key="3">
    <source>
        <dbReference type="EMBL" id="TCU62470.1"/>
    </source>
</evidence>
<reference evidence="3 4" key="1">
    <citation type="submission" date="2019-03" db="EMBL/GenBank/DDBJ databases">
        <title>Genomic Encyclopedia of Type Strains, Phase IV (KMG-IV): sequencing the most valuable type-strain genomes for metagenomic binning, comparative biology and taxonomic classification.</title>
        <authorList>
            <person name="Goeker M."/>
        </authorList>
    </citation>
    <scope>NUCLEOTIDE SEQUENCE [LARGE SCALE GENOMIC DNA]</scope>
    <source>
        <strain evidence="3 4">DSM 29481</strain>
    </source>
</reference>
<organism evidence="3 4">
    <name type="scientific">Longicatena caecimuris</name>
    <dbReference type="NCBI Taxonomy" id="1796635"/>
    <lineage>
        <taxon>Bacteria</taxon>
        <taxon>Bacillati</taxon>
        <taxon>Bacillota</taxon>
        <taxon>Erysipelotrichia</taxon>
        <taxon>Erysipelotrichales</taxon>
        <taxon>Erysipelotrichaceae</taxon>
        <taxon>Longicatena</taxon>
    </lineage>
</organism>
<evidence type="ECO:0000313" key="4">
    <source>
        <dbReference type="Proteomes" id="UP000295773"/>
    </source>
</evidence>
<dbReference type="AlphaFoldDB" id="A0A4R3TLD7"/>
<feature type="signal peptide" evidence="2">
    <location>
        <begin position="1"/>
        <end position="26"/>
    </location>
</feature>
<keyword evidence="2" id="KW-0732">Signal</keyword>
<sequence length="156" mass="17397">MKGKHIVASALAVTICLMGCSNNKQADIDAEVTKLEEEAKKTLQDVQEYSKEDIKKATTYIHENMNKVKDDEVVKNLIKAGTYLEAAAKAGATESSQKLAKLGKDIHTYASDVYKAADDKKDAIIKESSNMISSWKDTLNKEKNKLIDEFQKFINH</sequence>
<accession>A0A4R3TLD7</accession>
<feature type="coiled-coil region" evidence="1">
    <location>
        <begin position="25"/>
        <end position="52"/>
    </location>
</feature>
<evidence type="ECO:0000256" key="2">
    <source>
        <dbReference type="SAM" id="SignalP"/>
    </source>
</evidence>
<gene>
    <name evidence="3" type="ORF">EDD61_104109</name>
</gene>